<dbReference type="PRINTS" id="PR00313">
    <property type="entry name" value="CABNDNGRPT"/>
</dbReference>
<dbReference type="Pfam" id="PF13946">
    <property type="entry name" value="DUF4214"/>
    <property type="match status" value="1"/>
</dbReference>
<evidence type="ECO:0000313" key="3">
    <source>
        <dbReference type="EMBL" id="MTW01996.1"/>
    </source>
</evidence>
<gene>
    <name evidence="3" type="ORF">GM668_07820</name>
</gene>
<comment type="caution">
    <text evidence="3">The sequence shown here is derived from an EMBL/GenBank/DDBJ whole genome shotgun (WGS) entry which is preliminary data.</text>
</comment>
<accession>A0A6L6PXN4</accession>
<evidence type="ECO:0000313" key="4">
    <source>
        <dbReference type="Proteomes" id="UP000484015"/>
    </source>
</evidence>
<keyword evidence="4" id="KW-1185">Reference proteome</keyword>
<protein>
    <submittedName>
        <fullName evidence="3">DUF4214 domain-containing protein</fullName>
    </submittedName>
</protein>
<dbReference type="InterPro" id="IPR025282">
    <property type="entry name" value="DUF4214"/>
</dbReference>
<dbReference type="AlphaFoldDB" id="A0A6L6PXN4"/>
<feature type="domain" description="DUF4214" evidence="2">
    <location>
        <begin position="417"/>
        <end position="485"/>
    </location>
</feature>
<proteinExistence type="predicted"/>
<evidence type="ECO:0000256" key="1">
    <source>
        <dbReference type="SAM" id="MobiDB-lite"/>
    </source>
</evidence>
<name>A0A6L6PXN4_9BURK</name>
<dbReference type="Gene3D" id="1.10.3130.20">
    <property type="entry name" value="Phycobilisome linker domain"/>
    <property type="match status" value="1"/>
</dbReference>
<dbReference type="OrthoDB" id="480426at2"/>
<dbReference type="InterPro" id="IPR011049">
    <property type="entry name" value="Serralysin-like_metalloprot_C"/>
</dbReference>
<evidence type="ECO:0000259" key="2">
    <source>
        <dbReference type="Pfam" id="PF13946"/>
    </source>
</evidence>
<dbReference type="SUPFAM" id="SSF51120">
    <property type="entry name" value="beta-Roll"/>
    <property type="match status" value="1"/>
</dbReference>
<reference evidence="3 4" key="1">
    <citation type="submission" date="2019-11" db="EMBL/GenBank/DDBJ databases">
        <title>Type strains purchased from KCTC, JCM and DSMZ.</title>
        <authorList>
            <person name="Lu H."/>
        </authorList>
    </citation>
    <scope>NUCLEOTIDE SEQUENCE [LARGE SCALE GENOMIC DNA]</scope>
    <source>
        <strain evidence="3 4">KCTC 42409</strain>
    </source>
</reference>
<dbReference type="EMBL" id="WNLA01000003">
    <property type="protein sequence ID" value="MTW01996.1"/>
    <property type="molecule type" value="Genomic_DNA"/>
</dbReference>
<dbReference type="InterPro" id="IPR038255">
    <property type="entry name" value="PBS_linker_sf"/>
</dbReference>
<sequence>MAKIDVKVSQAVMDSAALDGLAHDDGALDAALDAMKAAVASLPGDSAKFTAATLVNNTVKITYPNGVVQEYTGVALDAAHGVASATGMKLTSPGAVAIETTGKFDFSFTTAPSFSVDATAAAMDTIKIHTLYATTSADYDPVYGNVSAELEGRLTVGADGQLHGTFSTLKVAADKFLTSATLEGRFNLSGNPDAEAHPDAMDGGAGRPDISLKPPVSDVTLDGKATSLDVEFRDGSYVRASGLGVMFNSGQLDDMLGLVHGALSGDDTIKVDLPAVLPHAVLIASGAGDDKISVAGGGGKLDVLAGAGNDTITILSGSHRVDGGVGTDTVVFSGTKSQYTVTQTGNQLTVVGDGGTDVLTNVERLQFSDASVAYDIDGNAGKAWRMYCAAFDRDPDKPGLGYWIKALDHDMTLRDLARNFINSDEFIKRYGEHSSNASFVAHLYNNVLHRDGEEAGLKYWIDVLDHGEDRANVLVNFSESHENQVQVVGKIDHGCDYTPWG</sequence>
<dbReference type="Proteomes" id="UP000484015">
    <property type="component" value="Unassembled WGS sequence"/>
</dbReference>
<feature type="region of interest" description="Disordered" evidence="1">
    <location>
        <begin position="188"/>
        <end position="214"/>
    </location>
</feature>
<dbReference type="RefSeq" id="WP_155438380.1">
    <property type="nucleotide sequence ID" value="NZ_WNLA01000003.1"/>
</dbReference>
<organism evidence="3 4">
    <name type="scientific">Pseudoduganella ginsengisoli</name>
    <dbReference type="NCBI Taxonomy" id="1462440"/>
    <lineage>
        <taxon>Bacteria</taxon>
        <taxon>Pseudomonadati</taxon>
        <taxon>Pseudomonadota</taxon>
        <taxon>Betaproteobacteria</taxon>
        <taxon>Burkholderiales</taxon>
        <taxon>Oxalobacteraceae</taxon>
        <taxon>Telluria group</taxon>
        <taxon>Pseudoduganella</taxon>
    </lineage>
</organism>